<dbReference type="EMBL" id="JARBHB010000004">
    <property type="protein sequence ID" value="KAJ8885944.1"/>
    <property type="molecule type" value="Genomic_DNA"/>
</dbReference>
<dbReference type="Proteomes" id="UP001159363">
    <property type="component" value="Chromosome X"/>
</dbReference>
<name>A0ABQ9HNJ8_9NEOP</name>
<proteinExistence type="predicted"/>
<gene>
    <name evidence="1" type="ORF">PR048_012150</name>
</gene>
<reference evidence="1 2" key="1">
    <citation type="submission" date="2023-02" db="EMBL/GenBank/DDBJ databases">
        <title>LHISI_Scaffold_Assembly.</title>
        <authorList>
            <person name="Stuart O.P."/>
            <person name="Cleave R."/>
            <person name="Magrath M.J.L."/>
            <person name="Mikheyev A.S."/>
        </authorList>
    </citation>
    <scope>NUCLEOTIDE SEQUENCE [LARGE SCALE GENOMIC DNA]</scope>
    <source>
        <strain evidence="1">Daus_M_001</strain>
        <tissue evidence="1">Leg muscle</tissue>
    </source>
</reference>
<keyword evidence="2" id="KW-1185">Reference proteome</keyword>
<accession>A0ABQ9HNJ8</accession>
<evidence type="ECO:0000313" key="2">
    <source>
        <dbReference type="Proteomes" id="UP001159363"/>
    </source>
</evidence>
<dbReference type="PANTHER" id="PTHR10773:SF19">
    <property type="match status" value="1"/>
</dbReference>
<dbReference type="PANTHER" id="PTHR10773">
    <property type="entry name" value="DNA-DIRECTED RNA POLYMERASES I, II, AND III SUBUNIT RPABC2"/>
    <property type="match status" value="1"/>
</dbReference>
<evidence type="ECO:0000313" key="1">
    <source>
        <dbReference type="EMBL" id="KAJ8885944.1"/>
    </source>
</evidence>
<protein>
    <submittedName>
        <fullName evidence="1">Uncharacterized protein</fullName>
    </submittedName>
</protein>
<organism evidence="1 2">
    <name type="scientific">Dryococelus australis</name>
    <dbReference type="NCBI Taxonomy" id="614101"/>
    <lineage>
        <taxon>Eukaryota</taxon>
        <taxon>Metazoa</taxon>
        <taxon>Ecdysozoa</taxon>
        <taxon>Arthropoda</taxon>
        <taxon>Hexapoda</taxon>
        <taxon>Insecta</taxon>
        <taxon>Pterygota</taxon>
        <taxon>Neoptera</taxon>
        <taxon>Polyneoptera</taxon>
        <taxon>Phasmatodea</taxon>
        <taxon>Verophasmatodea</taxon>
        <taxon>Anareolatae</taxon>
        <taxon>Phasmatidae</taxon>
        <taxon>Eurycanthinae</taxon>
        <taxon>Dryococelus</taxon>
    </lineage>
</organism>
<comment type="caution">
    <text evidence="1">The sequence shown here is derived from an EMBL/GenBank/DDBJ whole genome shotgun (WGS) entry which is preliminary data.</text>
</comment>
<sequence length="255" mass="29601">MQIQAGPLKRYTIVYMDELGIVGPDNLGKHRNHRKTDEVILEGIRSHIKSFPVVESHYLRTQTRFLNCTGTHALVFNNEIKLGFLTPKKNQCEFFMQYTKASHRCIGKNHNKNKQISREMKRADVEMALKNRQIRVCDFDLQSNCYCYLWNEASGNKEAREITSCVYEYIKSINCKDFIFYGVNCCAQNKNKCLATMYLFATQIFQKVESITHKYFVVVHTQNAGDSMHSCFEKQKERVLKTGPVYIPSQRAGIL</sequence>